<evidence type="ECO:0000256" key="2">
    <source>
        <dbReference type="SAM" id="SignalP"/>
    </source>
</evidence>
<keyword evidence="2" id="KW-0732">Signal</keyword>
<feature type="transmembrane region" description="Helical" evidence="1">
    <location>
        <begin position="134"/>
        <end position="155"/>
    </location>
</feature>
<keyword evidence="1" id="KW-1133">Transmembrane helix</keyword>
<name>A0AA39WP42_9PEZI</name>
<evidence type="ECO:0000313" key="3">
    <source>
        <dbReference type="EMBL" id="KAK0618897.1"/>
    </source>
</evidence>
<dbReference type="AlphaFoldDB" id="A0AA39WP42"/>
<keyword evidence="1" id="KW-0812">Transmembrane</keyword>
<feature type="signal peptide" evidence="2">
    <location>
        <begin position="1"/>
        <end position="23"/>
    </location>
</feature>
<organism evidence="3 4">
    <name type="scientific">Immersiella caudata</name>
    <dbReference type="NCBI Taxonomy" id="314043"/>
    <lineage>
        <taxon>Eukaryota</taxon>
        <taxon>Fungi</taxon>
        <taxon>Dikarya</taxon>
        <taxon>Ascomycota</taxon>
        <taxon>Pezizomycotina</taxon>
        <taxon>Sordariomycetes</taxon>
        <taxon>Sordariomycetidae</taxon>
        <taxon>Sordariales</taxon>
        <taxon>Lasiosphaeriaceae</taxon>
        <taxon>Immersiella</taxon>
    </lineage>
</organism>
<gene>
    <name evidence="3" type="ORF">B0T14DRAFT_518229</name>
</gene>
<feature type="transmembrane region" description="Helical" evidence="1">
    <location>
        <begin position="70"/>
        <end position="88"/>
    </location>
</feature>
<reference evidence="3" key="1">
    <citation type="submission" date="2023-06" db="EMBL/GenBank/DDBJ databases">
        <title>Genome-scale phylogeny and comparative genomics of the fungal order Sordariales.</title>
        <authorList>
            <consortium name="Lawrence Berkeley National Laboratory"/>
            <person name="Hensen N."/>
            <person name="Bonometti L."/>
            <person name="Westerberg I."/>
            <person name="Brannstrom I.O."/>
            <person name="Guillou S."/>
            <person name="Cros-Aarteil S."/>
            <person name="Calhoun S."/>
            <person name="Haridas S."/>
            <person name="Kuo A."/>
            <person name="Mondo S."/>
            <person name="Pangilinan J."/>
            <person name="Riley R."/>
            <person name="Labutti K."/>
            <person name="Andreopoulos B."/>
            <person name="Lipzen A."/>
            <person name="Chen C."/>
            <person name="Yanf M."/>
            <person name="Daum C."/>
            <person name="Ng V."/>
            <person name="Clum A."/>
            <person name="Steindorff A."/>
            <person name="Ohm R."/>
            <person name="Martin F."/>
            <person name="Silar P."/>
            <person name="Natvig D."/>
            <person name="Lalanne C."/>
            <person name="Gautier V."/>
            <person name="Ament-Velasquez S.L."/>
            <person name="Kruys A."/>
            <person name="Hutchinson M.I."/>
            <person name="Powell A.J."/>
            <person name="Barry K."/>
            <person name="Miller A.N."/>
            <person name="Grigoriev I.V."/>
            <person name="Debuchy R."/>
            <person name="Gladieux P."/>
            <person name="Thoren M.H."/>
            <person name="Johannesson H."/>
        </authorList>
    </citation>
    <scope>NUCLEOTIDE SEQUENCE</scope>
    <source>
        <strain evidence="3">CBS 606.72</strain>
    </source>
</reference>
<dbReference type="Proteomes" id="UP001175000">
    <property type="component" value="Unassembled WGS sequence"/>
</dbReference>
<keyword evidence="1" id="KW-0472">Membrane</keyword>
<proteinExistence type="predicted"/>
<feature type="transmembrane region" description="Helical" evidence="1">
    <location>
        <begin position="100"/>
        <end position="122"/>
    </location>
</feature>
<evidence type="ECO:0000256" key="1">
    <source>
        <dbReference type="SAM" id="Phobius"/>
    </source>
</evidence>
<feature type="transmembrane region" description="Helical" evidence="1">
    <location>
        <begin position="307"/>
        <end position="328"/>
    </location>
</feature>
<keyword evidence="4" id="KW-1185">Reference proteome</keyword>
<feature type="chain" id="PRO_5041259769" evidence="2">
    <location>
        <begin position="24"/>
        <end position="370"/>
    </location>
</feature>
<feature type="transmembrane region" description="Helical" evidence="1">
    <location>
        <begin position="233"/>
        <end position="257"/>
    </location>
</feature>
<dbReference type="EMBL" id="JAULSU010000004">
    <property type="protein sequence ID" value="KAK0618897.1"/>
    <property type="molecule type" value="Genomic_DNA"/>
</dbReference>
<evidence type="ECO:0000313" key="4">
    <source>
        <dbReference type="Proteomes" id="UP001175000"/>
    </source>
</evidence>
<feature type="transmembrane region" description="Helical" evidence="1">
    <location>
        <begin position="167"/>
        <end position="192"/>
    </location>
</feature>
<protein>
    <submittedName>
        <fullName evidence="3">Uncharacterized protein</fullName>
    </submittedName>
</protein>
<accession>A0AA39WP42</accession>
<sequence>MARSSHLLGTFLLLALLPTWTQARPNTTSSDTMPGQYVLCEKDLEIDILKESHGLIQVGVTPTHAAMHPSWPTALSTIIINICIMLWSRFTKYGVYPNRLTPFLLPLSMISFWFTTFVTTQLNSTSAGWISTNLTTFAALIATLIDAFIAIFVYGDSRRPSPSPSPLPHLIPIITLLSLLAFQTAATLAVIIQRLTASNEYGTIAYAITNTHGCTPNESGDFSFLQRGVRSRIFAIVQIAQLVYSVVVILALIPFALGKGRRMARETIRKLDYSATPSDGVISHPHKLGKITAWLVAARGFARCMQLCLPVASLVAGFPLLVYGVMIATRGVPVVMSGDCMLVEMSPRFGFVDGGEVELWWRVLVVAVGH</sequence>
<comment type="caution">
    <text evidence="3">The sequence shown here is derived from an EMBL/GenBank/DDBJ whole genome shotgun (WGS) entry which is preliminary data.</text>
</comment>